<feature type="transmembrane region" description="Helical" evidence="4">
    <location>
        <begin position="315"/>
        <end position="332"/>
    </location>
</feature>
<feature type="region of interest" description="Disordered" evidence="5">
    <location>
        <begin position="492"/>
        <end position="538"/>
    </location>
</feature>
<dbReference type="GO" id="GO:0008519">
    <property type="term" value="F:ammonium channel activity"/>
    <property type="evidence" value="ECO:0007669"/>
    <property type="project" value="InterPro"/>
</dbReference>
<comment type="caution">
    <text evidence="7">The sequence shown here is derived from an EMBL/GenBank/DDBJ whole genome shotgun (WGS) entry which is preliminary data.</text>
</comment>
<feature type="transmembrane region" description="Helical" evidence="4">
    <location>
        <begin position="418"/>
        <end position="446"/>
    </location>
</feature>
<evidence type="ECO:0000256" key="2">
    <source>
        <dbReference type="ARBA" id="ARBA00022448"/>
    </source>
</evidence>
<keyword evidence="3 4" id="KW-0924">Ammonia transport</keyword>
<reference evidence="7" key="1">
    <citation type="journal article" date="2021" name="Sci. Rep.">
        <title>Diploid genomic architecture of Nitzschia inconspicua, an elite biomass production diatom.</title>
        <authorList>
            <person name="Oliver A."/>
            <person name="Podell S."/>
            <person name="Pinowska A."/>
            <person name="Traller J.C."/>
            <person name="Smith S.R."/>
            <person name="McClure R."/>
            <person name="Beliaev A."/>
            <person name="Bohutskyi P."/>
            <person name="Hill E.A."/>
            <person name="Rabines A."/>
            <person name="Zheng H."/>
            <person name="Allen L.Z."/>
            <person name="Kuo A."/>
            <person name="Grigoriev I.V."/>
            <person name="Allen A.E."/>
            <person name="Hazlebeck D."/>
            <person name="Allen E.E."/>
        </authorList>
    </citation>
    <scope>NUCLEOTIDE SEQUENCE</scope>
    <source>
        <strain evidence="7">Hildebrandi</strain>
    </source>
</reference>
<accession>A0A9K3KQU2</accession>
<dbReference type="PANTHER" id="PTHR11730:SF6">
    <property type="entry name" value="AMMONIUM TRANSPORTER"/>
    <property type="match status" value="1"/>
</dbReference>
<dbReference type="InterPro" id="IPR018047">
    <property type="entry name" value="Ammonium_transpt_CS"/>
</dbReference>
<evidence type="ECO:0000256" key="1">
    <source>
        <dbReference type="ARBA" id="ARBA00005887"/>
    </source>
</evidence>
<feature type="compositionally biased region" description="Acidic residues" evidence="5">
    <location>
        <begin position="511"/>
        <end position="526"/>
    </location>
</feature>
<evidence type="ECO:0000256" key="5">
    <source>
        <dbReference type="SAM" id="MobiDB-lite"/>
    </source>
</evidence>
<feature type="transmembrane region" description="Helical" evidence="4">
    <location>
        <begin position="193"/>
        <end position="218"/>
    </location>
</feature>
<dbReference type="EMBL" id="JAGRRH010000020">
    <property type="protein sequence ID" value="KAG7347448.1"/>
    <property type="molecule type" value="Genomic_DNA"/>
</dbReference>
<keyword evidence="4" id="KW-1133">Transmembrane helix</keyword>
<keyword evidence="8" id="KW-1185">Reference proteome</keyword>
<keyword evidence="4" id="KW-0472">Membrane</keyword>
<feature type="transmembrane region" description="Helical" evidence="4">
    <location>
        <begin position="239"/>
        <end position="257"/>
    </location>
</feature>
<dbReference type="GO" id="GO:0005886">
    <property type="term" value="C:plasma membrane"/>
    <property type="evidence" value="ECO:0007669"/>
    <property type="project" value="UniProtKB-SubCell"/>
</dbReference>
<feature type="compositionally biased region" description="Polar residues" evidence="5">
    <location>
        <begin position="529"/>
        <end position="538"/>
    </location>
</feature>
<feature type="transmembrane region" description="Helical" evidence="4">
    <location>
        <begin position="277"/>
        <end position="303"/>
    </location>
</feature>
<dbReference type="PROSITE" id="PS01219">
    <property type="entry name" value="AMMONIUM_TRANSP"/>
    <property type="match status" value="1"/>
</dbReference>
<reference evidence="7" key="2">
    <citation type="submission" date="2021-04" db="EMBL/GenBank/DDBJ databases">
        <authorList>
            <person name="Podell S."/>
        </authorList>
    </citation>
    <scope>NUCLEOTIDE SEQUENCE</scope>
    <source>
        <strain evidence="7">Hildebrandi</strain>
    </source>
</reference>
<protein>
    <recommendedName>
        <fullName evidence="4">Ammonium transporter</fullName>
    </recommendedName>
</protein>
<feature type="transmembrane region" description="Helical" evidence="4">
    <location>
        <begin position="80"/>
        <end position="99"/>
    </location>
</feature>
<sequence length="538" mass="58386">MAVLTSAEILAACQDAASQAEQLNCVVTQLLLQDQRDQDYSSRISLVYSAALVFLMQAGFAMLCAGAVRKKNVQNTMLKNLLDACGAAIAYFSFGYAFAFGDGSNPNGFIGTTNFFLMDFEKYSFWMFQYAFSAASATIVAGTLAERCQMAAYLCYSLLLAGFVYPVVSHSIWSSYGFLSSSITKVNPLFGSGMVDFAGGGVVHLTGGTTALFATMILGPRRGRFHDDEGRKLDKPKDFPGHSIALQMLGTIILWFGWYGFNAGSALITTSKERDQLLALCAVNTTLSGGMAGLVALFLNYFILERQTGEPIFDLVMAMNGSLGGLVAITAGCGVVEPWTAVIIGAVAGVLYLVGSHALIKVRLDDAVDAIPVHMVNGMWGLLAVGLLASPSKLELAFGEEKPHVGWFYSWSRGSGDARLLACQIVGILWILGWVLGIMMPFFIWLDWKGWFRSDPLEEIVGLDTSYHGGLILMGGEESVNPEYISQFKKQRSNMRNRRTSRLNPHVQSSMDEEQCDDFGDGDALTEPDNLTGTNMSS</sequence>
<feature type="transmembrane region" description="Helical" evidence="4">
    <location>
        <begin position="151"/>
        <end position="173"/>
    </location>
</feature>
<keyword evidence="4" id="KW-0812">Transmembrane</keyword>
<evidence type="ECO:0000259" key="6">
    <source>
        <dbReference type="Pfam" id="PF00909"/>
    </source>
</evidence>
<dbReference type="Pfam" id="PF00909">
    <property type="entry name" value="Ammonium_transp"/>
    <property type="match status" value="1"/>
</dbReference>
<evidence type="ECO:0000313" key="7">
    <source>
        <dbReference type="EMBL" id="KAG7347448.1"/>
    </source>
</evidence>
<evidence type="ECO:0000313" key="8">
    <source>
        <dbReference type="Proteomes" id="UP000693970"/>
    </source>
</evidence>
<dbReference type="InterPro" id="IPR024041">
    <property type="entry name" value="NH4_transpt_AmtB-like_dom"/>
</dbReference>
<dbReference type="AlphaFoldDB" id="A0A9K3KQU2"/>
<gene>
    <name evidence="7" type="ORF">IV203_016153</name>
</gene>
<dbReference type="Proteomes" id="UP000693970">
    <property type="component" value="Unassembled WGS sequence"/>
</dbReference>
<feature type="transmembrane region" description="Helical" evidence="4">
    <location>
        <begin position="123"/>
        <end position="144"/>
    </location>
</feature>
<evidence type="ECO:0000256" key="3">
    <source>
        <dbReference type="ARBA" id="ARBA00023177"/>
    </source>
</evidence>
<feature type="compositionally biased region" description="Basic residues" evidence="5">
    <location>
        <begin position="492"/>
        <end position="501"/>
    </location>
</feature>
<name>A0A9K3KQU2_9STRA</name>
<feature type="transmembrane region" description="Helical" evidence="4">
    <location>
        <begin position="44"/>
        <end position="68"/>
    </location>
</feature>
<dbReference type="FunFam" id="1.10.3430.10:FF:000016">
    <property type="entry name" value="Ammonium transporter"/>
    <property type="match status" value="1"/>
</dbReference>
<dbReference type="NCBIfam" id="TIGR00836">
    <property type="entry name" value="amt"/>
    <property type="match status" value="1"/>
</dbReference>
<dbReference type="GO" id="GO:0097272">
    <property type="term" value="P:ammonium homeostasis"/>
    <property type="evidence" value="ECO:0007669"/>
    <property type="project" value="TreeGrafter"/>
</dbReference>
<dbReference type="PANTHER" id="PTHR11730">
    <property type="entry name" value="AMMONIUM TRANSPORTER"/>
    <property type="match status" value="1"/>
</dbReference>
<proteinExistence type="inferred from homology"/>
<dbReference type="InterPro" id="IPR001905">
    <property type="entry name" value="Ammonium_transpt"/>
</dbReference>
<feature type="transmembrane region" description="Helical" evidence="4">
    <location>
        <begin position="338"/>
        <end position="355"/>
    </location>
</feature>
<comment type="similarity">
    <text evidence="1 4">Belongs to the ammonia transporter channel (TC 1.A.11.2) family.</text>
</comment>
<keyword evidence="2 4" id="KW-0813">Transport</keyword>
<comment type="subcellular location">
    <subcellularLocation>
        <location evidence="4">Cell membrane</location>
        <topology evidence="4">Multi-pass membrane protein</topology>
    </subcellularLocation>
</comment>
<feature type="domain" description="Ammonium transporter AmtB-like" evidence="6">
    <location>
        <begin position="46"/>
        <end position="469"/>
    </location>
</feature>
<feature type="transmembrane region" description="Helical" evidence="4">
    <location>
        <begin position="367"/>
        <end position="389"/>
    </location>
</feature>
<evidence type="ECO:0000256" key="4">
    <source>
        <dbReference type="RuleBase" id="RU362002"/>
    </source>
</evidence>
<dbReference type="OrthoDB" id="534912at2759"/>
<organism evidence="7 8">
    <name type="scientific">Nitzschia inconspicua</name>
    <dbReference type="NCBI Taxonomy" id="303405"/>
    <lineage>
        <taxon>Eukaryota</taxon>
        <taxon>Sar</taxon>
        <taxon>Stramenopiles</taxon>
        <taxon>Ochrophyta</taxon>
        <taxon>Bacillariophyta</taxon>
        <taxon>Bacillariophyceae</taxon>
        <taxon>Bacillariophycidae</taxon>
        <taxon>Bacillariales</taxon>
        <taxon>Bacillariaceae</taxon>
        <taxon>Nitzschia</taxon>
    </lineage>
</organism>